<dbReference type="EC" id="3.1.3.48" evidence="2"/>
<keyword evidence="13" id="KW-0472">Membrane</keyword>
<feature type="domain" description="Tyrosine-protein phosphatase" evidence="14">
    <location>
        <begin position="265"/>
        <end position="413"/>
    </location>
</feature>
<feature type="active site" description="Phosphocysteine intermediate" evidence="11">
    <location>
        <position position="358"/>
    </location>
</feature>
<dbReference type="PANTHER" id="PTHR45682:SF10">
    <property type="entry name" value="DUAL SPECIFICITY PROTEIN PHOSPHATASE 13 ISOFORM B"/>
    <property type="match status" value="1"/>
</dbReference>
<evidence type="ECO:0000256" key="10">
    <source>
        <dbReference type="ARBA" id="ARBA00069813"/>
    </source>
</evidence>
<dbReference type="PROSITE" id="PS00383">
    <property type="entry name" value="TYR_PHOSPHATASE_1"/>
    <property type="match status" value="1"/>
</dbReference>
<feature type="transmembrane region" description="Helical" evidence="13">
    <location>
        <begin position="354"/>
        <end position="376"/>
    </location>
</feature>
<reference evidence="16 17" key="1">
    <citation type="journal article" date="2020" name="Nature">
        <title>Six reference-quality genomes reveal evolution of bat adaptations.</title>
        <authorList>
            <person name="Jebb D."/>
            <person name="Huang Z."/>
            <person name="Pippel M."/>
            <person name="Hughes G.M."/>
            <person name="Lavrichenko K."/>
            <person name="Devanna P."/>
            <person name="Winkler S."/>
            <person name="Jermiin L.S."/>
            <person name="Skirmuntt E.C."/>
            <person name="Katzourakis A."/>
            <person name="Burkitt-Gray L."/>
            <person name="Ray D.A."/>
            <person name="Sullivan K.A.M."/>
            <person name="Roscito J.G."/>
            <person name="Kirilenko B.M."/>
            <person name="Davalos L.M."/>
            <person name="Corthals A.P."/>
            <person name="Power M.L."/>
            <person name="Jones G."/>
            <person name="Ransome R.D."/>
            <person name="Dechmann D.K.N."/>
            <person name="Locatelli A.G."/>
            <person name="Puechmaille S.J."/>
            <person name="Fedrigo O."/>
            <person name="Jarvis E.D."/>
            <person name="Hiller M."/>
            <person name="Vernes S.C."/>
            <person name="Myers E.W."/>
            <person name="Teeling E.C."/>
        </authorList>
    </citation>
    <scope>NUCLEOTIDE SEQUENCE [LARGE SCALE GENOMIC DNA]</scope>
    <source>
        <strain evidence="16">MMyoMyo1</strain>
        <tissue evidence="16">Flight muscle</tissue>
    </source>
</reference>
<dbReference type="SUPFAM" id="SSF52799">
    <property type="entry name" value="(Phosphotyrosine protein) phosphatases II"/>
    <property type="match status" value="1"/>
</dbReference>
<comment type="catalytic activity">
    <reaction evidence="6">
        <text>O-phospho-L-seryl-[protein] + H2O = L-seryl-[protein] + phosphate</text>
        <dbReference type="Rhea" id="RHEA:20629"/>
        <dbReference type="Rhea" id="RHEA-COMP:9863"/>
        <dbReference type="Rhea" id="RHEA-COMP:11604"/>
        <dbReference type="ChEBI" id="CHEBI:15377"/>
        <dbReference type="ChEBI" id="CHEBI:29999"/>
        <dbReference type="ChEBI" id="CHEBI:43474"/>
        <dbReference type="ChEBI" id="CHEBI:83421"/>
        <dbReference type="EC" id="3.1.3.16"/>
    </reaction>
</comment>
<dbReference type="FunFam" id="3.90.190.10:FF:000059">
    <property type="entry name" value="Dual specificity phosphatase 13, isoform CRA_b"/>
    <property type="match status" value="1"/>
</dbReference>
<evidence type="ECO:0000256" key="13">
    <source>
        <dbReference type="SAM" id="Phobius"/>
    </source>
</evidence>
<dbReference type="GO" id="GO:0043409">
    <property type="term" value="P:negative regulation of MAPK cascade"/>
    <property type="evidence" value="ECO:0007669"/>
    <property type="project" value="TreeGrafter"/>
</dbReference>
<protein>
    <recommendedName>
        <fullName evidence="10">Dual specificity protein phosphatase 13B</fullName>
        <ecNumber evidence="3">3.1.3.16</ecNumber>
        <ecNumber evidence="2">3.1.3.48</ecNumber>
    </recommendedName>
</protein>
<dbReference type="GO" id="GO:0005737">
    <property type="term" value="C:cytoplasm"/>
    <property type="evidence" value="ECO:0007669"/>
    <property type="project" value="TreeGrafter"/>
</dbReference>
<dbReference type="VEuPathDB" id="HostDB:GeneID_118651532"/>
<dbReference type="Pfam" id="PF00782">
    <property type="entry name" value="DSPc"/>
    <property type="match status" value="1"/>
</dbReference>
<keyword evidence="13" id="KW-1133">Transmembrane helix</keyword>
<comment type="similarity">
    <text evidence="1">Belongs to the protein-tyrosine phosphatase family. Non-receptor class dual specificity subfamily.</text>
</comment>
<dbReference type="GO" id="GO:0008138">
    <property type="term" value="F:protein tyrosine/serine/threonine phosphatase activity"/>
    <property type="evidence" value="ECO:0007669"/>
    <property type="project" value="InterPro"/>
</dbReference>
<evidence type="ECO:0000259" key="15">
    <source>
        <dbReference type="PROSITE" id="PS50056"/>
    </source>
</evidence>
<evidence type="ECO:0000256" key="6">
    <source>
        <dbReference type="ARBA" id="ARBA00047761"/>
    </source>
</evidence>
<evidence type="ECO:0000256" key="5">
    <source>
        <dbReference type="ARBA" id="ARBA00022912"/>
    </source>
</evidence>
<dbReference type="PANTHER" id="PTHR45682">
    <property type="entry name" value="AGAP008228-PA"/>
    <property type="match status" value="1"/>
</dbReference>
<dbReference type="Gene3D" id="3.90.190.10">
    <property type="entry name" value="Protein tyrosine phosphatase superfamily"/>
    <property type="match status" value="1"/>
</dbReference>
<feature type="region of interest" description="Disordered" evidence="12">
    <location>
        <begin position="57"/>
        <end position="112"/>
    </location>
</feature>
<evidence type="ECO:0000256" key="7">
    <source>
        <dbReference type="ARBA" id="ARBA00048336"/>
    </source>
</evidence>
<dbReference type="InterPro" id="IPR020422">
    <property type="entry name" value="TYR_PHOSPHATASE_DUAL_dom"/>
</dbReference>
<dbReference type="EC" id="3.1.3.16" evidence="3"/>
<dbReference type="Proteomes" id="UP000527355">
    <property type="component" value="Unassembled WGS sequence"/>
</dbReference>
<dbReference type="InterPro" id="IPR000340">
    <property type="entry name" value="Dual-sp_phosphatase_cat-dom"/>
</dbReference>
<evidence type="ECO:0000259" key="14">
    <source>
        <dbReference type="PROSITE" id="PS50054"/>
    </source>
</evidence>
<keyword evidence="13" id="KW-0812">Transmembrane</keyword>
<dbReference type="VEuPathDB" id="HostDB:GeneID_118670173"/>
<dbReference type="InterPro" id="IPR029021">
    <property type="entry name" value="Prot-tyrosine_phosphatase-like"/>
</dbReference>
<keyword evidence="17" id="KW-1185">Reference proteome</keyword>
<comment type="function">
    <text evidence="9">Dual specificity phosphatase that dephosphorylates MAPK8/JNK and MAPK14/p38, but not MAPK1/ERK2, in vitro. Exhibits intrinsic phosphatase activity towards both phospho-seryl/threonyl and -tyrosyl residues, with similar specific activities in vitro.</text>
</comment>
<dbReference type="PROSITE" id="PS50056">
    <property type="entry name" value="TYR_PHOSPHATASE_2"/>
    <property type="match status" value="1"/>
</dbReference>
<keyword evidence="4" id="KW-0378">Hydrolase</keyword>
<keyword evidence="5" id="KW-0904">Protein phosphatase</keyword>
<evidence type="ECO:0000256" key="8">
    <source>
        <dbReference type="ARBA" id="ARBA00051722"/>
    </source>
</evidence>
<evidence type="ECO:0000256" key="9">
    <source>
        <dbReference type="ARBA" id="ARBA00058283"/>
    </source>
</evidence>
<organism evidence="16 17">
    <name type="scientific">Myotis myotis</name>
    <name type="common">Greater mouse-eared bat</name>
    <name type="synonym">Vespertilio myotis</name>
    <dbReference type="NCBI Taxonomy" id="51298"/>
    <lineage>
        <taxon>Eukaryota</taxon>
        <taxon>Metazoa</taxon>
        <taxon>Chordata</taxon>
        <taxon>Craniata</taxon>
        <taxon>Vertebrata</taxon>
        <taxon>Euteleostomi</taxon>
        <taxon>Mammalia</taxon>
        <taxon>Eutheria</taxon>
        <taxon>Laurasiatheria</taxon>
        <taxon>Chiroptera</taxon>
        <taxon>Yangochiroptera</taxon>
        <taxon>Vespertilionidae</taxon>
        <taxon>Myotis</taxon>
    </lineage>
</organism>
<feature type="transmembrane region" description="Helical" evidence="13">
    <location>
        <begin position="124"/>
        <end position="148"/>
    </location>
</feature>
<evidence type="ECO:0000313" key="16">
    <source>
        <dbReference type="EMBL" id="KAF6303706.1"/>
    </source>
</evidence>
<dbReference type="PROSITE" id="PS50054">
    <property type="entry name" value="TYR_PHOSPHATASE_DUAL"/>
    <property type="match status" value="1"/>
</dbReference>
<dbReference type="AlphaFoldDB" id="A0A7J7TSY3"/>
<evidence type="ECO:0000256" key="1">
    <source>
        <dbReference type="ARBA" id="ARBA00008601"/>
    </source>
</evidence>
<dbReference type="InterPro" id="IPR016130">
    <property type="entry name" value="Tyr_Pase_AS"/>
</dbReference>
<accession>A0A7J7TSY3</accession>
<feature type="domain" description="Tyrosine specific protein phosphatases" evidence="15">
    <location>
        <begin position="334"/>
        <end position="392"/>
    </location>
</feature>
<dbReference type="InterPro" id="IPR020405">
    <property type="entry name" value="Atypical_DUSP_subfamA"/>
</dbReference>
<dbReference type="PRINTS" id="PR01909">
    <property type="entry name" value="ADSPHPHTASEA"/>
</dbReference>
<dbReference type="GO" id="GO:0033549">
    <property type="term" value="F:MAP kinase phosphatase activity"/>
    <property type="evidence" value="ECO:0007669"/>
    <property type="project" value="TreeGrafter"/>
</dbReference>
<proteinExistence type="inferred from homology"/>
<comment type="catalytic activity">
    <reaction evidence="7">
        <text>O-phospho-L-threonyl-[protein] + H2O = L-threonyl-[protein] + phosphate</text>
        <dbReference type="Rhea" id="RHEA:47004"/>
        <dbReference type="Rhea" id="RHEA-COMP:11060"/>
        <dbReference type="Rhea" id="RHEA-COMP:11605"/>
        <dbReference type="ChEBI" id="CHEBI:15377"/>
        <dbReference type="ChEBI" id="CHEBI:30013"/>
        <dbReference type="ChEBI" id="CHEBI:43474"/>
        <dbReference type="ChEBI" id="CHEBI:61977"/>
        <dbReference type="EC" id="3.1.3.16"/>
    </reaction>
</comment>
<comment type="caution">
    <text evidence="16">The sequence shown here is derived from an EMBL/GenBank/DDBJ whole genome shotgun (WGS) entry which is preliminary data.</text>
</comment>
<evidence type="ECO:0000313" key="17">
    <source>
        <dbReference type="Proteomes" id="UP000527355"/>
    </source>
</evidence>
<evidence type="ECO:0000256" key="3">
    <source>
        <dbReference type="ARBA" id="ARBA00013081"/>
    </source>
</evidence>
<name>A0A7J7TSY3_MYOMY</name>
<evidence type="ECO:0000256" key="11">
    <source>
        <dbReference type="PIRSR" id="PIRSR620405-1"/>
    </source>
</evidence>
<dbReference type="GO" id="GO:0004725">
    <property type="term" value="F:protein tyrosine phosphatase activity"/>
    <property type="evidence" value="ECO:0007669"/>
    <property type="project" value="UniProtKB-EC"/>
</dbReference>
<comment type="catalytic activity">
    <reaction evidence="8">
        <text>O-phospho-L-tyrosyl-[protein] + H2O = L-tyrosyl-[protein] + phosphate</text>
        <dbReference type="Rhea" id="RHEA:10684"/>
        <dbReference type="Rhea" id="RHEA-COMP:10136"/>
        <dbReference type="Rhea" id="RHEA-COMP:20101"/>
        <dbReference type="ChEBI" id="CHEBI:15377"/>
        <dbReference type="ChEBI" id="CHEBI:43474"/>
        <dbReference type="ChEBI" id="CHEBI:46858"/>
        <dbReference type="ChEBI" id="CHEBI:61978"/>
        <dbReference type="EC" id="3.1.3.48"/>
    </reaction>
</comment>
<evidence type="ECO:0000256" key="2">
    <source>
        <dbReference type="ARBA" id="ARBA00013064"/>
    </source>
</evidence>
<dbReference type="InterPro" id="IPR000387">
    <property type="entry name" value="Tyr_Pase_dom"/>
</dbReference>
<dbReference type="EMBL" id="JABWUV010000015">
    <property type="protein sequence ID" value="KAF6303706.1"/>
    <property type="molecule type" value="Genomic_DNA"/>
</dbReference>
<sequence length="418" mass="45724">MAEAPLPELWGDTGATPSPSVVELEELLRAGKISSCNRADEVWPNLYIGDAQGPGALRGRREPLRHSGPGLPHAAPADVPAPGSDHREAAPMGLPEPRLPPPALPAGPEAAGCRPELRGQSWSLLPATGLCLFATLALALLALLGALAQADTQKMIRSQCGVRPTACYSFRFLRLPALSLSHCLQPPQKQQQVRRDKRLEVSSTTCLSDKTRARARSPCRMDSLQKQDLRRPKIHGTVSASPYQPPTLSSLQRLLWVRRATVLSHINEVWPNLFLGDAYAARDKSKLAQLGITHVVNVAAGKFQVDTGAKFYHGMPLEYYGIEADDNPFFDLSVHFLPVARYIRTALSVPQGRVLVHCAMGVSRSATVVLAFLMIYENMTLVQAIQTVQTHRDICPNSGFLRQLQVLDNRLGRETGRL</sequence>
<dbReference type="GO" id="GO:0004722">
    <property type="term" value="F:protein serine/threonine phosphatase activity"/>
    <property type="evidence" value="ECO:0007669"/>
    <property type="project" value="UniProtKB-EC"/>
</dbReference>
<dbReference type="SMART" id="SM00195">
    <property type="entry name" value="DSPc"/>
    <property type="match status" value="1"/>
</dbReference>
<evidence type="ECO:0000256" key="12">
    <source>
        <dbReference type="SAM" id="MobiDB-lite"/>
    </source>
</evidence>
<dbReference type="PRINTS" id="PR01908">
    <property type="entry name" value="ADSPHPHTASE"/>
</dbReference>
<evidence type="ECO:0000256" key="4">
    <source>
        <dbReference type="ARBA" id="ARBA00022801"/>
    </source>
</evidence>
<gene>
    <name evidence="16" type="ORF">mMyoMyo1_004174</name>
</gene>